<proteinExistence type="predicted"/>
<evidence type="ECO:0000313" key="1">
    <source>
        <dbReference type="EMBL" id="UTJ06795.1"/>
    </source>
</evidence>
<keyword evidence="2" id="KW-1185">Reference proteome</keyword>
<sequence length="156" mass="18359">MSISLDELLKTASKEEILEEYEKALDKSEEEDFWKDKILPYVDATLSVLLPLRDQNLLFTPEGRKVEQIDKDFFYRWCDLVCLRTMAFILEQSNENNSLLRTDYKNAEYKTIDLKILGEYLNSYRVNLTDEDNLDFPVANYNLHTGMLTTIKTLIK</sequence>
<accession>A0ABY5E4Y8</accession>
<evidence type="ECO:0000313" key="2">
    <source>
        <dbReference type="Proteomes" id="UP001060012"/>
    </source>
</evidence>
<protein>
    <submittedName>
        <fullName evidence="1">Uncharacterized protein</fullName>
    </submittedName>
</protein>
<organism evidence="1 2">
    <name type="scientific">Arcobacter roscoffensis</name>
    <dbReference type="NCBI Taxonomy" id="2961520"/>
    <lineage>
        <taxon>Bacteria</taxon>
        <taxon>Pseudomonadati</taxon>
        <taxon>Campylobacterota</taxon>
        <taxon>Epsilonproteobacteria</taxon>
        <taxon>Campylobacterales</taxon>
        <taxon>Arcobacteraceae</taxon>
        <taxon>Arcobacter</taxon>
    </lineage>
</organism>
<dbReference type="EMBL" id="CP100595">
    <property type="protein sequence ID" value="UTJ06795.1"/>
    <property type="molecule type" value="Genomic_DNA"/>
</dbReference>
<dbReference type="RefSeq" id="WP_254576974.1">
    <property type="nucleotide sequence ID" value="NZ_CP100595.1"/>
</dbReference>
<gene>
    <name evidence="1" type="ORF">NJU99_01540</name>
</gene>
<dbReference type="Proteomes" id="UP001060012">
    <property type="component" value="Chromosome"/>
</dbReference>
<name>A0ABY5E4Y8_9BACT</name>
<reference evidence="1" key="1">
    <citation type="submission" date="2022-07" db="EMBL/GenBank/DDBJ databases">
        <title>Arcobacter roscoffensis sp. nov., a marine bacterium isolated from coastal seawater collected from Roscoff, France.</title>
        <authorList>
            <person name="Pascual J."/>
            <person name="Lepeaux C."/>
            <person name="Methner A."/>
            <person name="Overmann J."/>
        </authorList>
    </citation>
    <scope>NUCLEOTIDE SEQUENCE</scope>
    <source>
        <strain evidence="1">ARW1-2F2</strain>
    </source>
</reference>